<keyword evidence="2" id="KW-0812">Transmembrane</keyword>
<evidence type="ECO:0000256" key="2">
    <source>
        <dbReference type="SAM" id="Phobius"/>
    </source>
</evidence>
<dbReference type="EMBL" id="LT629791">
    <property type="protein sequence ID" value="SDU85838.1"/>
    <property type="molecule type" value="Genomic_DNA"/>
</dbReference>
<name>A0A1H2LYP4_9ACTN</name>
<gene>
    <name evidence="4" type="ORF">SAMN04488563_6820</name>
</gene>
<feature type="compositionally biased region" description="Gly residues" evidence="1">
    <location>
        <begin position="389"/>
        <end position="402"/>
    </location>
</feature>
<protein>
    <recommendedName>
        <fullName evidence="3">DUF4350 domain-containing protein</fullName>
    </recommendedName>
</protein>
<dbReference type="InterPro" id="IPR025646">
    <property type="entry name" value="DUF4350"/>
</dbReference>
<proteinExistence type="predicted"/>
<keyword evidence="2" id="KW-1133">Transmembrane helix</keyword>
<organism evidence="4 5">
    <name type="scientific">Jiangella alkaliphila</name>
    <dbReference type="NCBI Taxonomy" id="419479"/>
    <lineage>
        <taxon>Bacteria</taxon>
        <taxon>Bacillati</taxon>
        <taxon>Actinomycetota</taxon>
        <taxon>Actinomycetes</taxon>
        <taxon>Jiangellales</taxon>
        <taxon>Jiangellaceae</taxon>
        <taxon>Jiangella</taxon>
    </lineage>
</organism>
<dbReference type="Proteomes" id="UP000182977">
    <property type="component" value="Chromosome I"/>
</dbReference>
<feature type="transmembrane region" description="Helical" evidence="2">
    <location>
        <begin position="29"/>
        <end position="45"/>
    </location>
</feature>
<dbReference type="RefSeq" id="WP_052762609.1">
    <property type="nucleotide sequence ID" value="NZ_KQ061237.1"/>
</dbReference>
<keyword evidence="5" id="KW-1185">Reference proteome</keyword>
<accession>A0A1H2LYP4</accession>
<evidence type="ECO:0000256" key="1">
    <source>
        <dbReference type="SAM" id="MobiDB-lite"/>
    </source>
</evidence>
<feature type="region of interest" description="Disordered" evidence="1">
    <location>
        <begin position="385"/>
        <end position="426"/>
    </location>
</feature>
<evidence type="ECO:0000313" key="5">
    <source>
        <dbReference type="Proteomes" id="UP000182977"/>
    </source>
</evidence>
<feature type="domain" description="DUF4350" evidence="3">
    <location>
        <begin position="61"/>
        <end position="228"/>
    </location>
</feature>
<evidence type="ECO:0000313" key="4">
    <source>
        <dbReference type="EMBL" id="SDU85838.1"/>
    </source>
</evidence>
<keyword evidence="2" id="KW-0472">Membrane</keyword>
<evidence type="ECO:0000259" key="3">
    <source>
        <dbReference type="Pfam" id="PF14258"/>
    </source>
</evidence>
<dbReference type="STRING" id="419479.SAMN04488563_6820"/>
<feature type="compositionally biased region" description="Basic and acidic residues" evidence="1">
    <location>
        <begin position="411"/>
        <end position="426"/>
    </location>
</feature>
<dbReference type="Pfam" id="PF14258">
    <property type="entry name" value="DUF4350"/>
    <property type="match status" value="1"/>
</dbReference>
<sequence length="426" mass="44297">MSSAVTAPPESRSLDPTGADQWRRWRRPLAVVVLLLLTAVILGIAQSRASRGFLDPEGVDNPGARALARLLDDQGVDVRPVRTNADAVAAAGPDDTVLVTVPDLLTTGQIDRLVDTGARLVLVAAELRAADYAPGLSAVLVDEPGSVEPECDLPVAERAGSARLGGLGYDGSVSRSAGAACYPVDGEPALAVTATESGSRVVLLGTADPLTNEHLDDDGNAALALGLLGETEQLVWYRPIPEQGAETPAAFTDQLPGWVRAGAWQLAIAALLAALWRARRLGRLVPEPLPVVVRASETTEGRARLYRRGRSREHAAGLLRAAAIRRLAATTQLPSETGPGAVDALVTTLATRTGRPAAEIAALLTGPPPADDTGLVRLADDLDALENAGGSGNTGGRWGAGGPPEPSVQGESRKERVRDSLHDPTE</sequence>
<dbReference type="AlphaFoldDB" id="A0A1H2LYP4"/>
<reference evidence="5" key="1">
    <citation type="submission" date="2016-10" db="EMBL/GenBank/DDBJ databases">
        <authorList>
            <person name="Varghese N."/>
            <person name="Submissions S."/>
        </authorList>
    </citation>
    <scope>NUCLEOTIDE SEQUENCE [LARGE SCALE GENOMIC DNA]</scope>
    <source>
        <strain evidence="5">DSM 45079</strain>
    </source>
</reference>